<evidence type="ECO:0000313" key="8">
    <source>
        <dbReference type="Proteomes" id="UP001229421"/>
    </source>
</evidence>
<name>A0AAD8NL83_TARER</name>
<organism evidence="7 8">
    <name type="scientific">Tagetes erecta</name>
    <name type="common">African marigold</name>
    <dbReference type="NCBI Taxonomy" id="13708"/>
    <lineage>
        <taxon>Eukaryota</taxon>
        <taxon>Viridiplantae</taxon>
        <taxon>Streptophyta</taxon>
        <taxon>Embryophyta</taxon>
        <taxon>Tracheophyta</taxon>
        <taxon>Spermatophyta</taxon>
        <taxon>Magnoliopsida</taxon>
        <taxon>eudicotyledons</taxon>
        <taxon>Gunneridae</taxon>
        <taxon>Pentapetalae</taxon>
        <taxon>asterids</taxon>
        <taxon>campanulids</taxon>
        <taxon>Asterales</taxon>
        <taxon>Asteraceae</taxon>
        <taxon>Asteroideae</taxon>
        <taxon>Heliantheae alliance</taxon>
        <taxon>Tageteae</taxon>
        <taxon>Tagetes</taxon>
    </lineage>
</organism>
<comment type="similarity">
    <text evidence="1 4">Belongs to the UDP-glycosyltransferase family.</text>
</comment>
<feature type="domain" description="Glycosyltransferase N-terminal" evidence="6">
    <location>
        <begin position="82"/>
        <end position="214"/>
    </location>
</feature>
<dbReference type="PANTHER" id="PTHR48047">
    <property type="entry name" value="GLYCOSYLTRANSFERASE"/>
    <property type="match status" value="1"/>
</dbReference>
<dbReference type="Pfam" id="PF00201">
    <property type="entry name" value="UDPGT"/>
    <property type="match status" value="1"/>
</dbReference>
<keyword evidence="3 4" id="KW-0808">Transferase</keyword>
<evidence type="ECO:0000313" key="7">
    <source>
        <dbReference type="EMBL" id="KAK1412877.1"/>
    </source>
</evidence>
<dbReference type="InterPro" id="IPR035595">
    <property type="entry name" value="UDP_glycos_trans_CS"/>
</dbReference>
<dbReference type="EMBL" id="JAUHHV010000009">
    <property type="protein sequence ID" value="KAK1412877.1"/>
    <property type="molecule type" value="Genomic_DNA"/>
</dbReference>
<dbReference type="FunFam" id="3.40.50.2000:FF:000103">
    <property type="entry name" value="Glycosyltransferase"/>
    <property type="match status" value="1"/>
</dbReference>
<evidence type="ECO:0000259" key="6">
    <source>
        <dbReference type="Pfam" id="PF26168"/>
    </source>
</evidence>
<dbReference type="GO" id="GO:0035251">
    <property type="term" value="F:UDP-glucosyltransferase activity"/>
    <property type="evidence" value="ECO:0007669"/>
    <property type="project" value="TreeGrafter"/>
</dbReference>
<dbReference type="Pfam" id="PF26168">
    <property type="entry name" value="Glyco_transf_N"/>
    <property type="match status" value="1"/>
</dbReference>
<evidence type="ECO:0000256" key="3">
    <source>
        <dbReference type="ARBA" id="ARBA00022679"/>
    </source>
</evidence>
<evidence type="ECO:0000256" key="5">
    <source>
        <dbReference type="RuleBase" id="RU362057"/>
    </source>
</evidence>
<evidence type="ECO:0000256" key="4">
    <source>
        <dbReference type="RuleBase" id="RU003718"/>
    </source>
</evidence>
<comment type="caution">
    <text evidence="7">The sequence shown here is derived from an EMBL/GenBank/DDBJ whole genome shotgun (WGS) entry which is preliminary data.</text>
</comment>
<reference evidence="7" key="1">
    <citation type="journal article" date="2023" name="bioRxiv">
        <title>Improved chromosome-level genome assembly for marigold (Tagetes erecta).</title>
        <authorList>
            <person name="Jiang F."/>
            <person name="Yuan L."/>
            <person name="Wang S."/>
            <person name="Wang H."/>
            <person name="Xu D."/>
            <person name="Wang A."/>
            <person name="Fan W."/>
        </authorList>
    </citation>
    <scope>NUCLEOTIDE SEQUENCE</scope>
    <source>
        <strain evidence="7">WSJ</strain>
        <tissue evidence="7">Leaf</tissue>
    </source>
</reference>
<dbReference type="PROSITE" id="PS00375">
    <property type="entry name" value="UDPGT"/>
    <property type="match status" value="1"/>
</dbReference>
<dbReference type="CDD" id="cd03784">
    <property type="entry name" value="GT1_Gtf-like"/>
    <property type="match status" value="1"/>
</dbReference>
<evidence type="ECO:0000256" key="1">
    <source>
        <dbReference type="ARBA" id="ARBA00009995"/>
    </source>
</evidence>
<proteinExistence type="inferred from homology"/>
<sequence>MIGWPLGAEQGYNAKMLAEEMGVSVVLARWADTKITKEEVSRVIKIVLDKSEGGKGDVMRKKASELPISQSTMEEATQSKHIIMFPYMAQGHLTRFLELAYRIVHHDPSFTVTIVNTPHNINNLRSAIANRPSSPSQIHLKSFPFNGSDYGLPPNSENTDGLSPSQLPLLMQACASFEAPFRQFISEVVSSEGSPLVCIITDGVMRWASDVAKSFGVFSYLFIAGAYGTTAAFSVFRNLPHLNMADGGTYDEFAVPGFPESCRFTYKDLTPRVRALDGKDEMSKLLKRGGSSSPEYNGVLCNTVEEIETFGLEVLRSYFKLPVWCVGPLIPLKLLIKNPGSNTSSGITSQRSGKKLGVEPKYCIEWLDTHPTRSVLYISFGSENAISETQMIELAKGLEDSKKPFIWVIRPPNGFDPKGDFQPEWLPSGFVDRVKKQGLVVYGWAPQLEILCHQSTGAFLSHCGWNSVLESLSQGVPLIGWPLGGEQGYNAKMLMEEMGVCVVLARWADSRITKKEVSTVIKMVLDNSKGGRGDVMRKKASEVGELMRAGVEINKGSSYNALNNFLTRCFSI</sequence>
<dbReference type="AlphaFoldDB" id="A0AAD8NL83"/>
<protein>
    <recommendedName>
        <fullName evidence="5">Glycosyltransferase</fullName>
        <ecNumber evidence="5">2.4.1.-</ecNumber>
    </recommendedName>
</protein>
<dbReference type="InterPro" id="IPR002213">
    <property type="entry name" value="UDP_glucos_trans"/>
</dbReference>
<keyword evidence="2 4" id="KW-0328">Glycosyltransferase</keyword>
<dbReference type="SUPFAM" id="SSF53756">
    <property type="entry name" value="UDP-Glycosyltransferase/glycogen phosphorylase"/>
    <property type="match status" value="2"/>
</dbReference>
<dbReference type="InterPro" id="IPR058980">
    <property type="entry name" value="Glyco_transf_N"/>
</dbReference>
<dbReference type="EC" id="2.4.1.-" evidence="5"/>
<dbReference type="Gene3D" id="3.40.50.2000">
    <property type="entry name" value="Glycogen Phosphorylase B"/>
    <property type="match status" value="3"/>
</dbReference>
<keyword evidence="8" id="KW-1185">Reference proteome</keyword>
<gene>
    <name evidence="7" type="ORF">QVD17_34458</name>
</gene>
<dbReference type="PANTHER" id="PTHR48047:SF107">
    <property type="entry name" value="UDP-GLYCOSYLTRANSFERASE 92A1-LIKE"/>
    <property type="match status" value="1"/>
</dbReference>
<accession>A0AAD8NL83</accession>
<dbReference type="Proteomes" id="UP001229421">
    <property type="component" value="Unassembled WGS sequence"/>
</dbReference>
<evidence type="ECO:0000256" key="2">
    <source>
        <dbReference type="ARBA" id="ARBA00022676"/>
    </source>
</evidence>
<dbReference type="FunFam" id="3.40.50.2000:FF:000064">
    <property type="entry name" value="Glycosyltransferase"/>
    <property type="match status" value="1"/>
</dbReference>